<evidence type="ECO:0000313" key="4">
    <source>
        <dbReference type="RefSeq" id="XP_048128387.1"/>
    </source>
</evidence>
<feature type="region of interest" description="Disordered" evidence="1">
    <location>
        <begin position="190"/>
        <end position="214"/>
    </location>
</feature>
<feature type="domain" description="BAH" evidence="2">
    <location>
        <begin position="40"/>
        <end position="161"/>
    </location>
</feature>
<dbReference type="PROSITE" id="PS51038">
    <property type="entry name" value="BAH"/>
    <property type="match status" value="1"/>
</dbReference>
<dbReference type="GeneID" id="125312822"/>
<name>A0ABM3GVM4_9MYRT</name>
<dbReference type="PANTHER" id="PTHR46871:SF1">
    <property type="entry name" value="BROMO-ADJACENT HOMOLOGY (BAH) DOMAIN-CONTAINING PROTEIN"/>
    <property type="match status" value="1"/>
</dbReference>
<feature type="compositionally biased region" description="Basic and acidic residues" evidence="1">
    <location>
        <begin position="193"/>
        <end position="203"/>
    </location>
</feature>
<accession>A0ABM3GVM4</accession>
<dbReference type="SMART" id="SM00439">
    <property type="entry name" value="BAH"/>
    <property type="match status" value="1"/>
</dbReference>
<evidence type="ECO:0000313" key="3">
    <source>
        <dbReference type="Proteomes" id="UP000827889"/>
    </source>
</evidence>
<gene>
    <name evidence="4" type="primary">LOC125312822</name>
</gene>
<dbReference type="InterPro" id="IPR043151">
    <property type="entry name" value="BAH_sf"/>
</dbReference>
<protein>
    <submittedName>
        <fullName evidence="4">Uncharacterized protein LOC125312822</fullName>
    </submittedName>
</protein>
<keyword evidence="3" id="KW-1185">Reference proteome</keyword>
<proteinExistence type="predicted"/>
<sequence>MVEKVEDADRDIKPIGEPFRFYGKGRGRRCHYKAFESEGIQYALEDTVLVVPDETKQKPNVAIIKIYDIAQTSDGSIMVTRQRFYRPEEIENKGDGSWQPCDPREIFYSFRRDEIPAESVMHKCVVHFVPIHKQIPDRKENPGFIVQQVYDTIEKKLGKLTHKNYEGHKQLEIDILLQKSLRRLGDLSDFNTEDAHPDQEDQLKRKRIFGRRNV</sequence>
<dbReference type="Proteomes" id="UP000827889">
    <property type="component" value="Chromosome 11"/>
</dbReference>
<feature type="compositionally biased region" description="Basic residues" evidence="1">
    <location>
        <begin position="204"/>
        <end position="214"/>
    </location>
</feature>
<dbReference type="RefSeq" id="XP_048128387.1">
    <property type="nucleotide sequence ID" value="XM_048272430.1"/>
</dbReference>
<dbReference type="PANTHER" id="PTHR46871">
    <property type="entry name" value="BROMO-ADJACENT HOMOLOGY (BAH) DOMAIN-CONTAINING PROTEIN"/>
    <property type="match status" value="1"/>
</dbReference>
<dbReference type="InterPro" id="IPR001025">
    <property type="entry name" value="BAH_dom"/>
</dbReference>
<evidence type="ECO:0000256" key="1">
    <source>
        <dbReference type="SAM" id="MobiDB-lite"/>
    </source>
</evidence>
<reference evidence="4" key="1">
    <citation type="submission" date="2025-08" db="UniProtKB">
        <authorList>
            <consortium name="RefSeq"/>
        </authorList>
    </citation>
    <scope>IDENTIFICATION</scope>
    <source>
        <tissue evidence="4">Leaf</tissue>
    </source>
</reference>
<dbReference type="Pfam" id="PF01426">
    <property type="entry name" value="BAH"/>
    <property type="match status" value="1"/>
</dbReference>
<evidence type="ECO:0000259" key="2">
    <source>
        <dbReference type="PROSITE" id="PS51038"/>
    </source>
</evidence>
<dbReference type="Gene3D" id="2.30.30.490">
    <property type="match status" value="1"/>
</dbReference>
<organism evidence="3 4">
    <name type="scientific">Rhodamnia argentea</name>
    <dbReference type="NCBI Taxonomy" id="178133"/>
    <lineage>
        <taxon>Eukaryota</taxon>
        <taxon>Viridiplantae</taxon>
        <taxon>Streptophyta</taxon>
        <taxon>Embryophyta</taxon>
        <taxon>Tracheophyta</taxon>
        <taxon>Spermatophyta</taxon>
        <taxon>Magnoliopsida</taxon>
        <taxon>eudicotyledons</taxon>
        <taxon>Gunneridae</taxon>
        <taxon>Pentapetalae</taxon>
        <taxon>rosids</taxon>
        <taxon>malvids</taxon>
        <taxon>Myrtales</taxon>
        <taxon>Myrtaceae</taxon>
        <taxon>Myrtoideae</taxon>
        <taxon>Myrteae</taxon>
        <taxon>Australasian group</taxon>
        <taxon>Rhodamnia</taxon>
    </lineage>
</organism>